<sequence length="382" mass="40035">MSRVCVISPFTGLAGDMLLAALVDAGAPLEAVRAAVADTGLSGWDLTVERVLTHGLTGSRAVVSVTDDATSRGAGELIAMADRVRDRVVADTAVAALKAIAEVEGHLHGEDPDLVHLHELGGHDTLVDVVGVVAALRALDVRTVHCEALPIGSGTVRTAHGVLPCPAPATSALLRGALVVGTDLPGETVTPTAAALLRALGADYHPAPEMRMEATGYGVGTRTLPDRPNVAVVRLGDRAVADVRDLVVLETNLDDVTGEVLGHLLARLLDAGALDSWITPVVMKKGRPGHVLHALATPETADEVERLMFAESGTLGVRRTGVSRTALPRTTDTVHLHGMRVRRKHGPHHSKAEYEDAVAVARRTGLPLRLVLAMVTDLPEEP</sequence>
<dbReference type="GO" id="GO:0016151">
    <property type="term" value="F:nickel cation binding"/>
    <property type="evidence" value="ECO:0007669"/>
    <property type="project" value="UniProtKB-UniRule"/>
</dbReference>
<comment type="similarity">
    <text evidence="2">Belongs to the LarC family.</text>
</comment>
<dbReference type="EC" id="4.99.1.12" evidence="2"/>
<dbReference type="NCBIfam" id="TIGR00299">
    <property type="entry name" value="nickel pincer cofactor biosynthesis protein LarC"/>
    <property type="match status" value="1"/>
</dbReference>
<keyword evidence="2" id="KW-0456">Lyase</keyword>
<dbReference type="PANTHER" id="PTHR36566">
    <property type="entry name" value="NICKEL INSERTION PROTEIN-RELATED"/>
    <property type="match status" value="1"/>
</dbReference>
<dbReference type="Pfam" id="PF01969">
    <property type="entry name" value="Ni_insertion"/>
    <property type="match status" value="1"/>
</dbReference>
<keyword evidence="4" id="KW-1185">Reference proteome</keyword>
<dbReference type="PANTHER" id="PTHR36566:SF1">
    <property type="entry name" value="PYRIDINIUM-3,5-BISTHIOCARBOXYLIC ACID MONONUCLEOTIDE NICKEL INSERTION PROTEIN"/>
    <property type="match status" value="1"/>
</dbReference>
<comment type="caution">
    <text evidence="3">The sequence shown here is derived from an EMBL/GenBank/DDBJ whole genome shotgun (WGS) entry which is preliminary data.</text>
</comment>
<proteinExistence type="inferred from homology"/>
<dbReference type="InterPro" id="IPR002822">
    <property type="entry name" value="Ni_insertion"/>
</dbReference>
<dbReference type="Gene3D" id="3.30.70.1380">
    <property type="entry name" value="Transcriptional regulatory protein pf0864 domain like"/>
    <property type="match status" value="1"/>
</dbReference>
<name>A0A2T0STM5_9PSEU</name>
<protein>
    <recommendedName>
        <fullName evidence="2">Pyridinium-3,5-bisthiocarboxylic acid mononucleotide nickel insertion protein</fullName>
        <shortName evidence="2">P2TMN nickel insertion protein</shortName>
        <ecNumber evidence="2">4.99.1.12</ecNumber>
    </recommendedName>
    <alternativeName>
        <fullName evidence="2">Nickel-pincer cofactor biosynthesis protein LarC</fullName>
    </alternativeName>
</protein>
<comment type="function">
    <text evidence="2">Involved in the biosynthesis of a nickel-pincer cofactor ((SCS)Ni(II) pincer complex). Binds Ni(2+), and functions in nickel delivery to pyridinium-3,5-bisthiocarboxylic acid mononucleotide (P2TMN), to form the mature cofactor. Is thus probably required for the activation of nickel-pincer cofactor-dependent enzymes.</text>
</comment>
<evidence type="ECO:0000256" key="1">
    <source>
        <dbReference type="ARBA" id="ARBA00022596"/>
    </source>
</evidence>
<comment type="catalytic activity">
    <reaction evidence="2">
        <text>Ni(II)-pyridinium-3,5-bisthiocarboxylate mononucleotide = pyridinium-3,5-bisthiocarboxylate mononucleotide + Ni(2+)</text>
        <dbReference type="Rhea" id="RHEA:54784"/>
        <dbReference type="ChEBI" id="CHEBI:49786"/>
        <dbReference type="ChEBI" id="CHEBI:137372"/>
        <dbReference type="ChEBI" id="CHEBI:137373"/>
        <dbReference type="EC" id="4.99.1.12"/>
    </reaction>
</comment>
<evidence type="ECO:0000256" key="2">
    <source>
        <dbReference type="HAMAP-Rule" id="MF_01074"/>
    </source>
</evidence>
<dbReference type="HAMAP" id="MF_01074">
    <property type="entry name" value="LarC"/>
    <property type="match status" value="1"/>
</dbReference>
<evidence type="ECO:0000313" key="3">
    <source>
        <dbReference type="EMBL" id="PRY36771.1"/>
    </source>
</evidence>
<accession>A0A2T0STM5</accession>
<keyword evidence="1 2" id="KW-0533">Nickel</keyword>
<dbReference type="Proteomes" id="UP000239494">
    <property type="component" value="Unassembled WGS sequence"/>
</dbReference>
<reference evidence="3 4" key="1">
    <citation type="submission" date="2018-03" db="EMBL/GenBank/DDBJ databases">
        <title>Genomic Encyclopedia of Archaeal and Bacterial Type Strains, Phase II (KMG-II): from individual species to whole genera.</title>
        <authorList>
            <person name="Goeker M."/>
        </authorList>
    </citation>
    <scope>NUCLEOTIDE SEQUENCE [LARGE SCALE GENOMIC DNA]</scope>
    <source>
        <strain evidence="3 4">DSM 44720</strain>
    </source>
</reference>
<dbReference type="RefSeq" id="WP_245887156.1">
    <property type="nucleotide sequence ID" value="NZ_PVTF01000011.1"/>
</dbReference>
<dbReference type="AlphaFoldDB" id="A0A2T0STM5"/>
<dbReference type="EMBL" id="PVTF01000011">
    <property type="protein sequence ID" value="PRY36771.1"/>
    <property type="molecule type" value="Genomic_DNA"/>
</dbReference>
<dbReference type="GO" id="GO:0016829">
    <property type="term" value="F:lyase activity"/>
    <property type="evidence" value="ECO:0007669"/>
    <property type="project" value="UniProtKB-UniRule"/>
</dbReference>
<evidence type="ECO:0000313" key="4">
    <source>
        <dbReference type="Proteomes" id="UP000239494"/>
    </source>
</evidence>
<organism evidence="3 4">
    <name type="scientific">Umezawaea tangerina</name>
    <dbReference type="NCBI Taxonomy" id="84725"/>
    <lineage>
        <taxon>Bacteria</taxon>
        <taxon>Bacillati</taxon>
        <taxon>Actinomycetota</taxon>
        <taxon>Actinomycetes</taxon>
        <taxon>Pseudonocardiales</taxon>
        <taxon>Pseudonocardiaceae</taxon>
        <taxon>Umezawaea</taxon>
    </lineage>
</organism>
<dbReference type="GO" id="GO:0051604">
    <property type="term" value="P:protein maturation"/>
    <property type="evidence" value="ECO:0007669"/>
    <property type="project" value="UniProtKB-UniRule"/>
</dbReference>
<gene>
    <name evidence="2" type="primary">larC</name>
    <name evidence="3" type="ORF">CLV43_111143</name>
</gene>